<evidence type="ECO:0000313" key="3">
    <source>
        <dbReference type="Proteomes" id="UP000591131"/>
    </source>
</evidence>
<comment type="caution">
    <text evidence="2">The sequence shown here is derived from an EMBL/GenBank/DDBJ whole genome shotgun (WGS) entry which is preliminary data.</text>
</comment>
<evidence type="ECO:0000256" key="1">
    <source>
        <dbReference type="SAM" id="Coils"/>
    </source>
</evidence>
<protein>
    <submittedName>
        <fullName evidence="2">Uncharacterized protein</fullName>
    </submittedName>
</protein>
<organism evidence="2 3">
    <name type="scientific">Perkinsus chesapeaki</name>
    <name type="common">Clam parasite</name>
    <name type="synonym">Perkinsus andrewsi</name>
    <dbReference type="NCBI Taxonomy" id="330153"/>
    <lineage>
        <taxon>Eukaryota</taxon>
        <taxon>Sar</taxon>
        <taxon>Alveolata</taxon>
        <taxon>Perkinsozoa</taxon>
        <taxon>Perkinsea</taxon>
        <taxon>Perkinsida</taxon>
        <taxon>Perkinsidae</taxon>
        <taxon>Perkinsus</taxon>
    </lineage>
</organism>
<dbReference type="AlphaFoldDB" id="A0A7J6KUG8"/>
<dbReference type="Proteomes" id="UP000591131">
    <property type="component" value="Unassembled WGS sequence"/>
</dbReference>
<keyword evidence="3" id="KW-1185">Reference proteome</keyword>
<feature type="coiled-coil region" evidence="1">
    <location>
        <begin position="96"/>
        <end position="123"/>
    </location>
</feature>
<dbReference type="EMBL" id="JAAPAO010001213">
    <property type="protein sequence ID" value="KAF4650637.1"/>
    <property type="molecule type" value="Genomic_DNA"/>
</dbReference>
<sequence length="133" mass="15134">MAGEDSSVPQHRGILPKIGLHAQVQELETLIAETLRTSRKEAETLRTARSHRQQSGSLRTAKIGEAVENMKKGIARHIVERKSTLVRFIDQQKDVNEKIRKHIDILRDDNASLQQTVIKLQRRLREVDLALGD</sequence>
<name>A0A7J6KUG8_PERCH</name>
<accession>A0A7J6KUG8</accession>
<proteinExistence type="predicted"/>
<gene>
    <name evidence="2" type="ORF">FOL47_001004</name>
</gene>
<dbReference type="OrthoDB" id="436049at2759"/>
<reference evidence="2 3" key="1">
    <citation type="submission" date="2020-04" db="EMBL/GenBank/DDBJ databases">
        <title>Perkinsus chesapeaki whole genome sequence.</title>
        <authorList>
            <person name="Bogema D.R."/>
        </authorList>
    </citation>
    <scope>NUCLEOTIDE SEQUENCE [LARGE SCALE GENOMIC DNA]</scope>
    <source>
        <strain evidence="2">ATCC PRA-425</strain>
    </source>
</reference>
<keyword evidence="1" id="KW-0175">Coiled coil</keyword>
<evidence type="ECO:0000313" key="2">
    <source>
        <dbReference type="EMBL" id="KAF4650637.1"/>
    </source>
</evidence>